<keyword evidence="2" id="KW-0560">Oxidoreductase</keyword>
<dbReference type="PANTHER" id="PTHR24321:SF8">
    <property type="entry name" value="ESTRADIOL 17-BETA-DEHYDROGENASE 8-RELATED"/>
    <property type="match status" value="1"/>
</dbReference>
<reference evidence="5" key="1">
    <citation type="submission" date="2023-06" db="EMBL/GenBank/DDBJ databases">
        <title>Identification and characterization of horizontal gene transfer across gut microbiota members of farm animals based on homology search.</title>
        <authorList>
            <person name="Zeman M."/>
            <person name="Kubasova T."/>
            <person name="Jahodarova E."/>
            <person name="Nykrynova M."/>
            <person name="Rychlik I."/>
        </authorList>
    </citation>
    <scope>NUCLEOTIDE SEQUENCE [LARGE SCALE GENOMIC DNA]</scope>
    <source>
        <strain evidence="5">161_Gplus</strain>
    </source>
</reference>
<dbReference type="CDD" id="cd05233">
    <property type="entry name" value="SDR_c"/>
    <property type="match status" value="1"/>
</dbReference>
<comment type="caution">
    <text evidence="4">The sequence shown here is derived from an EMBL/GenBank/DDBJ whole genome shotgun (WGS) entry which is preliminary data.</text>
</comment>
<sequence>MNHQDRWFTPFFRLQYVSLLTAYVSKAVDCQRMVEKTVEKWGRLDYAVNDAGISGRFAPFDQLKIEEFDKVMNVDFQGTMLSLHAEIQQFVKQGKVGSVVNISSNGAMLATDTMSPYITAKTVVIGLTKSVALDYADTKIRVNSVAPGTVHTAMTAPVFDDQTPGSFGQQLKKMLPAKRYGEL</sequence>
<reference evidence="4 5" key="2">
    <citation type="submission" date="2023-06" db="EMBL/GenBank/DDBJ databases">
        <authorList>
            <person name="Zeman M."/>
            <person name="Kubasova T."/>
            <person name="Jahodarova E."/>
            <person name="Nykrynova M."/>
            <person name="Rychlik I."/>
        </authorList>
    </citation>
    <scope>NUCLEOTIDE SEQUENCE [LARGE SCALE GENOMIC DNA]</scope>
    <source>
        <strain evidence="4 5">161_Gplus</strain>
    </source>
</reference>
<organism evidence="4 5">
    <name type="scientific">Limosilactobacillus pontis</name>
    <dbReference type="NCBI Taxonomy" id="35787"/>
    <lineage>
        <taxon>Bacteria</taxon>
        <taxon>Bacillati</taxon>
        <taxon>Bacillota</taxon>
        <taxon>Bacilli</taxon>
        <taxon>Lactobacillales</taxon>
        <taxon>Lactobacillaceae</taxon>
        <taxon>Limosilactobacillus</taxon>
    </lineage>
</organism>
<dbReference type="InterPro" id="IPR036291">
    <property type="entry name" value="NAD(P)-bd_dom_sf"/>
</dbReference>
<keyword evidence="5" id="KW-1185">Reference proteome</keyword>
<dbReference type="RefSeq" id="WP_289586587.1">
    <property type="nucleotide sequence ID" value="NZ_JAUDDW010000045.1"/>
</dbReference>
<evidence type="ECO:0000313" key="5">
    <source>
        <dbReference type="Proteomes" id="UP001529343"/>
    </source>
</evidence>
<dbReference type="Proteomes" id="UP001529343">
    <property type="component" value="Unassembled WGS sequence"/>
</dbReference>
<protein>
    <submittedName>
        <fullName evidence="4">SDR family oxidoreductase</fullName>
    </submittedName>
</protein>
<dbReference type="Gene3D" id="3.40.50.720">
    <property type="entry name" value="NAD(P)-binding Rossmann-like Domain"/>
    <property type="match status" value="1"/>
</dbReference>
<proteinExistence type="inferred from homology"/>
<evidence type="ECO:0000256" key="3">
    <source>
        <dbReference type="RuleBase" id="RU000363"/>
    </source>
</evidence>
<evidence type="ECO:0000256" key="2">
    <source>
        <dbReference type="ARBA" id="ARBA00023002"/>
    </source>
</evidence>
<evidence type="ECO:0000313" key="4">
    <source>
        <dbReference type="EMBL" id="MDM8267224.1"/>
    </source>
</evidence>
<accession>A0ABT7UZT9</accession>
<name>A0ABT7UZT9_9LACO</name>
<dbReference type="InterPro" id="IPR002347">
    <property type="entry name" value="SDR_fam"/>
</dbReference>
<dbReference type="EMBL" id="JAUDDW010000045">
    <property type="protein sequence ID" value="MDM8267224.1"/>
    <property type="molecule type" value="Genomic_DNA"/>
</dbReference>
<gene>
    <name evidence="4" type="ORF">QUW44_08825</name>
</gene>
<evidence type="ECO:0000256" key="1">
    <source>
        <dbReference type="ARBA" id="ARBA00006484"/>
    </source>
</evidence>
<dbReference type="SUPFAM" id="SSF51735">
    <property type="entry name" value="NAD(P)-binding Rossmann-fold domains"/>
    <property type="match status" value="1"/>
</dbReference>
<dbReference type="PRINTS" id="PR00081">
    <property type="entry name" value="GDHRDH"/>
</dbReference>
<dbReference type="PANTHER" id="PTHR24321">
    <property type="entry name" value="DEHYDROGENASES, SHORT CHAIN"/>
    <property type="match status" value="1"/>
</dbReference>
<dbReference type="Pfam" id="PF00106">
    <property type="entry name" value="adh_short"/>
    <property type="match status" value="1"/>
</dbReference>
<comment type="similarity">
    <text evidence="1 3">Belongs to the short-chain dehydrogenases/reductases (SDR) family.</text>
</comment>
<dbReference type="PRINTS" id="PR00080">
    <property type="entry name" value="SDRFAMILY"/>
</dbReference>